<evidence type="ECO:0000256" key="1">
    <source>
        <dbReference type="ARBA" id="ARBA00009437"/>
    </source>
</evidence>
<dbReference type="PRINTS" id="PR00039">
    <property type="entry name" value="HTHLYSR"/>
</dbReference>
<protein>
    <submittedName>
        <fullName evidence="6">LysR family transcriptional regulator</fullName>
    </submittedName>
</protein>
<accession>A0ABS7ND72</accession>
<proteinExistence type="inferred from homology"/>
<reference evidence="6 7" key="1">
    <citation type="submission" date="2021-06" db="EMBL/GenBank/DDBJ databases">
        <title>50 bacteria genomes isolated from Dapeng, Shenzhen, China.</title>
        <authorList>
            <person name="Zheng W."/>
            <person name="Yu S."/>
            <person name="Huang Y."/>
        </authorList>
    </citation>
    <scope>NUCLEOTIDE SEQUENCE [LARGE SCALE GENOMIC DNA]</scope>
    <source>
        <strain evidence="6 7">DP1N14-2</strain>
    </source>
</reference>
<dbReference type="SUPFAM" id="SSF46785">
    <property type="entry name" value="Winged helix' DNA-binding domain"/>
    <property type="match status" value="1"/>
</dbReference>
<evidence type="ECO:0000256" key="4">
    <source>
        <dbReference type="ARBA" id="ARBA00023163"/>
    </source>
</evidence>
<dbReference type="PANTHER" id="PTHR30537:SF5">
    <property type="entry name" value="HTH-TYPE TRANSCRIPTIONAL ACTIVATOR TTDR-RELATED"/>
    <property type="match status" value="1"/>
</dbReference>
<organism evidence="6 7">
    <name type="scientific">Leisingera daeponensis</name>
    <dbReference type="NCBI Taxonomy" id="405746"/>
    <lineage>
        <taxon>Bacteria</taxon>
        <taxon>Pseudomonadati</taxon>
        <taxon>Pseudomonadota</taxon>
        <taxon>Alphaproteobacteria</taxon>
        <taxon>Rhodobacterales</taxon>
        <taxon>Roseobacteraceae</taxon>
        <taxon>Leisingera</taxon>
    </lineage>
</organism>
<dbReference type="Proteomes" id="UP000766629">
    <property type="component" value="Unassembled WGS sequence"/>
</dbReference>
<sequence length="308" mass="33701">MQRSIRPTSGSLNSLLVLEVAVRHASLSRAAAELGMSQPAVSRHISTLEGRLRQPLFERNNNRIAPTANATRLADAVALGLGHVDQAWSEVLAAPETDEVTLACTFGFADQWLMPRYSDLRASLGGTRVRVVTTDQLGDIDLSRLDAAVVWDPARMPERPYFPLVPAETFPICSPGFLEAYPEAAENLSALPPNLFLHFDTGTSGFLTWRGWFEQAGLPQPRFGKAPEFDAYPFLLQSVRRGEGIGLGWTGIADNALACGEVLRLGPAVSDRPYSYFVQHRAPAASSSALEQLLDWFRCQSPLLQSQP</sequence>
<evidence type="ECO:0000259" key="5">
    <source>
        <dbReference type="PROSITE" id="PS50931"/>
    </source>
</evidence>
<name>A0ABS7ND72_9RHOB</name>
<keyword evidence="4" id="KW-0804">Transcription</keyword>
<dbReference type="PANTHER" id="PTHR30537">
    <property type="entry name" value="HTH-TYPE TRANSCRIPTIONAL REGULATOR"/>
    <property type="match status" value="1"/>
</dbReference>
<comment type="caution">
    <text evidence="6">The sequence shown here is derived from an EMBL/GenBank/DDBJ whole genome shotgun (WGS) entry which is preliminary data.</text>
</comment>
<comment type="similarity">
    <text evidence="1">Belongs to the LysR transcriptional regulatory family.</text>
</comment>
<keyword evidence="3" id="KW-0238">DNA-binding</keyword>
<dbReference type="InterPro" id="IPR058163">
    <property type="entry name" value="LysR-type_TF_proteobact-type"/>
</dbReference>
<dbReference type="Pfam" id="PF03466">
    <property type="entry name" value="LysR_substrate"/>
    <property type="match status" value="1"/>
</dbReference>
<gene>
    <name evidence="6" type="ORF">KUV26_06785</name>
</gene>
<dbReference type="RefSeq" id="WP_222507792.1">
    <property type="nucleotide sequence ID" value="NZ_JAHVJA010000002.1"/>
</dbReference>
<keyword evidence="2" id="KW-0805">Transcription regulation</keyword>
<evidence type="ECO:0000313" key="6">
    <source>
        <dbReference type="EMBL" id="MBY6139142.1"/>
    </source>
</evidence>
<dbReference type="Gene3D" id="3.40.190.10">
    <property type="entry name" value="Periplasmic binding protein-like II"/>
    <property type="match status" value="2"/>
</dbReference>
<dbReference type="SUPFAM" id="SSF53850">
    <property type="entry name" value="Periplasmic binding protein-like II"/>
    <property type="match status" value="1"/>
</dbReference>
<dbReference type="InterPro" id="IPR000847">
    <property type="entry name" value="LysR_HTH_N"/>
</dbReference>
<dbReference type="InterPro" id="IPR036388">
    <property type="entry name" value="WH-like_DNA-bd_sf"/>
</dbReference>
<evidence type="ECO:0000256" key="2">
    <source>
        <dbReference type="ARBA" id="ARBA00023015"/>
    </source>
</evidence>
<keyword evidence="7" id="KW-1185">Reference proteome</keyword>
<dbReference type="InterPro" id="IPR036390">
    <property type="entry name" value="WH_DNA-bd_sf"/>
</dbReference>
<dbReference type="PROSITE" id="PS50931">
    <property type="entry name" value="HTH_LYSR"/>
    <property type="match status" value="1"/>
</dbReference>
<evidence type="ECO:0000313" key="7">
    <source>
        <dbReference type="Proteomes" id="UP000766629"/>
    </source>
</evidence>
<dbReference type="Gene3D" id="1.10.10.10">
    <property type="entry name" value="Winged helix-like DNA-binding domain superfamily/Winged helix DNA-binding domain"/>
    <property type="match status" value="1"/>
</dbReference>
<dbReference type="EMBL" id="JAHVJA010000002">
    <property type="protein sequence ID" value="MBY6139142.1"/>
    <property type="molecule type" value="Genomic_DNA"/>
</dbReference>
<evidence type="ECO:0000256" key="3">
    <source>
        <dbReference type="ARBA" id="ARBA00023125"/>
    </source>
</evidence>
<dbReference type="Pfam" id="PF00126">
    <property type="entry name" value="HTH_1"/>
    <property type="match status" value="1"/>
</dbReference>
<feature type="domain" description="HTH lysR-type" evidence="5">
    <location>
        <begin position="12"/>
        <end position="67"/>
    </location>
</feature>
<dbReference type="InterPro" id="IPR005119">
    <property type="entry name" value="LysR_subst-bd"/>
</dbReference>